<dbReference type="SMART" id="SM00829">
    <property type="entry name" value="PKS_ER"/>
    <property type="match status" value="1"/>
</dbReference>
<dbReference type="Gene3D" id="3.40.47.10">
    <property type="match status" value="1"/>
</dbReference>
<evidence type="ECO:0000256" key="3">
    <source>
        <dbReference type="ARBA" id="ARBA00022603"/>
    </source>
</evidence>
<dbReference type="InterPro" id="IPR020841">
    <property type="entry name" value="PKS_Beta-ketoAc_synthase_dom"/>
</dbReference>
<evidence type="ECO:0000256" key="7">
    <source>
        <dbReference type="ARBA" id="ARBA00023268"/>
    </source>
</evidence>
<dbReference type="PROSITE" id="PS50075">
    <property type="entry name" value="CARRIER"/>
    <property type="match status" value="1"/>
</dbReference>
<dbReference type="InterPro" id="IPR016039">
    <property type="entry name" value="Thiolase-like"/>
</dbReference>
<evidence type="ECO:0000256" key="1">
    <source>
        <dbReference type="ARBA" id="ARBA00022450"/>
    </source>
</evidence>
<keyword evidence="1" id="KW-0596">Phosphopantetheine</keyword>
<dbReference type="PANTHER" id="PTHR43775">
    <property type="entry name" value="FATTY ACID SYNTHASE"/>
    <property type="match status" value="1"/>
</dbReference>
<dbReference type="Proteomes" id="UP000240493">
    <property type="component" value="Unassembled WGS sequence"/>
</dbReference>
<dbReference type="InterPro" id="IPR001227">
    <property type="entry name" value="Ac_transferase_dom_sf"/>
</dbReference>
<dbReference type="SUPFAM" id="SSF51735">
    <property type="entry name" value="NAD(P)-binding Rossmann-fold domains"/>
    <property type="match status" value="2"/>
</dbReference>
<dbReference type="Gene3D" id="3.10.129.110">
    <property type="entry name" value="Polyketide synthase dehydratase"/>
    <property type="match status" value="1"/>
</dbReference>
<keyword evidence="7" id="KW-0511">Multifunctional enzyme</keyword>
<keyword evidence="5" id="KW-0521">NADP</keyword>
<dbReference type="SUPFAM" id="SSF53901">
    <property type="entry name" value="Thiolase-like"/>
    <property type="match status" value="1"/>
</dbReference>
<dbReference type="Gene3D" id="3.40.366.10">
    <property type="entry name" value="Malonyl-Coenzyme A Acyl Carrier Protein, domain 2"/>
    <property type="match status" value="1"/>
</dbReference>
<dbReference type="Pfam" id="PF00698">
    <property type="entry name" value="Acyl_transf_1"/>
    <property type="match status" value="1"/>
</dbReference>
<dbReference type="InterPro" id="IPR011032">
    <property type="entry name" value="GroES-like_sf"/>
</dbReference>
<dbReference type="GO" id="GO:0031177">
    <property type="term" value="F:phosphopantetheine binding"/>
    <property type="evidence" value="ECO:0007669"/>
    <property type="project" value="InterPro"/>
</dbReference>
<keyword evidence="14" id="KW-1185">Reference proteome</keyword>
<dbReference type="SUPFAM" id="SSF50129">
    <property type="entry name" value="GroES-like"/>
    <property type="match status" value="1"/>
</dbReference>
<evidence type="ECO:0000256" key="9">
    <source>
        <dbReference type="PROSITE-ProRule" id="PRU01363"/>
    </source>
</evidence>
<dbReference type="InterPro" id="IPR020806">
    <property type="entry name" value="PKS_PP-bd"/>
</dbReference>
<dbReference type="InterPro" id="IPR016035">
    <property type="entry name" value="Acyl_Trfase/lysoPLipase"/>
</dbReference>
<dbReference type="Pfam" id="PF08242">
    <property type="entry name" value="Methyltransf_12"/>
    <property type="match status" value="1"/>
</dbReference>
<dbReference type="GO" id="GO:0044550">
    <property type="term" value="P:secondary metabolite biosynthetic process"/>
    <property type="evidence" value="ECO:0007669"/>
    <property type="project" value="TreeGrafter"/>
</dbReference>
<dbReference type="InterPro" id="IPR014043">
    <property type="entry name" value="Acyl_transferase_dom"/>
</dbReference>
<accession>A0A2T3ZCM4</accession>
<dbReference type="InterPro" id="IPR013968">
    <property type="entry name" value="PKS_KR"/>
</dbReference>
<dbReference type="Pfam" id="PF13602">
    <property type="entry name" value="ADH_zinc_N_2"/>
    <property type="match status" value="1"/>
</dbReference>
<organism evidence="13 14">
    <name type="scientific">Trichoderma asperellum (strain ATCC 204424 / CBS 433.97 / NBRC 101777)</name>
    <dbReference type="NCBI Taxonomy" id="1042311"/>
    <lineage>
        <taxon>Eukaryota</taxon>
        <taxon>Fungi</taxon>
        <taxon>Dikarya</taxon>
        <taxon>Ascomycota</taxon>
        <taxon>Pezizomycotina</taxon>
        <taxon>Sordariomycetes</taxon>
        <taxon>Hypocreomycetidae</taxon>
        <taxon>Hypocreales</taxon>
        <taxon>Hypocreaceae</taxon>
        <taxon>Trichoderma</taxon>
    </lineage>
</organism>
<feature type="region of interest" description="C-terminal hotdog fold" evidence="9">
    <location>
        <begin position="1072"/>
        <end position="1216"/>
    </location>
</feature>
<dbReference type="CDD" id="cd00833">
    <property type="entry name" value="PKS"/>
    <property type="match status" value="1"/>
</dbReference>
<feature type="active site" description="Proton acceptor; for dehydratase activity" evidence="9">
    <location>
        <position position="966"/>
    </location>
</feature>
<dbReference type="Gene3D" id="3.40.50.720">
    <property type="entry name" value="NAD(P)-binding Rossmann-like Domain"/>
    <property type="match status" value="1"/>
</dbReference>
<evidence type="ECO:0000313" key="13">
    <source>
        <dbReference type="EMBL" id="PTB42558.1"/>
    </source>
</evidence>
<feature type="domain" description="Ketosynthase family 3 (KS3)" evidence="11">
    <location>
        <begin position="31"/>
        <end position="451"/>
    </location>
</feature>
<proteinExistence type="predicted"/>
<dbReference type="SUPFAM" id="SSF47336">
    <property type="entry name" value="ACP-like"/>
    <property type="match status" value="1"/>
</dbReference>
<dbReference type="InterPro" id="IPR032821">
    <property type="entry name" value="PKS_assoc"/>
</dbReference>
<dbReference type="Pfam" id="PF00109">
    <property type="entry name" value="ketoacyl-synt"/>
    <property type="match status" value="1"/>
</dbReference>
<dbReference type="InterPro" id="IPR020843">
    <property type="entry name" value="ER"/>
</dbReference>
<dbReference type="InterPro" id="IPR057326">
    <property type="entry name" value="KR_dom"/>
</dbReference>
<evidence type="ECO:0000256" key="2">
    <source>
        <dbReference type="ARBA" id="ARBA00022553"/>
    </source>
</evidence>
<dbReference type="PANTHER" id="PTHR43775:SF49">
    <property type="entry name" value="SYNTHASE, PUTATIVE (JCVI)-RELATED"/>
    <property type="match status" value="1"/>
</dbReference>
<dbReference type="GO" id="GO:0004315">
    <property type="term" value="F:3-oxoacyl-[acyl-carrier-protein] synthase activity"/>
    <property type="evidence" value="ECO:0007669"/>
    <property type="project" value="InterPro"/>
</dbReference>
<dbReference type="InterPro" id="IPR036291">
    <property type="entry name" value="NAD(P)-bd_dom_sf"/>
</dbReference>
<keyword evidence="2" id="KW-0597">Phosphoprotein</keyword>
<dbReference type="PROSITE" id="PS52019">
    <property type="entry name" value="PKS_MFAS_DH"/>
    <property type="match status" value="1"/>
</dbReference>
<dbReference type="CDD" id="cd05195">
    <property type="entry name" value="enoyl_red"/>
    <property type="match status" value="1"/>
</dbReference>
<keyword evidence="8" id="KW-0012">Acyltransferase</keyword>
<dbReference type="Pfam" id="PF21089">
    <property type="entry name" value="PKS_DH_N"/>
    <property type="match status" value="1"/>
</dbReference>
<dbReference type="EMBL" id="KZ679260">
    <property type="protein sequence ID" value="PTB42558.1"/>
    <property type="molecule type" value="Genomic_DNA"/>
</dbReference>
<dbReference type="InterPro" id="IPR020807">
    <property type="entry name" value="PKS_DH"/>
</dbReference>
<dbReference type="GO" id="GO:0004312">
    <property type="term" value="F:fatty acid synthase activity"/>
    <property type="evidence" value="ECO:0007669"/>
    <property type="project" value="TreeGrafter"/>
</dbReference>
<evidence type="ECO:0000313" key="14">
    <source>
        <dbReference type="Proteomes" id="UP000240493"/>
    </source>
</evidence>
<feature type="domain" description="Carrier" evidence="10">
    <location>
        <begin position="2414"/>
        <end position="2491"/>
    </location>
</feature>
<dbReference type="InterPro" id="IPR036736">
    <property type="entry name" value="ACP-like_sf"/>
</dbReference>
<dbReference type="InterPro" id="IPR013154">
    <property type="entry name" value="ADH-like_N"/>
</dbReference>
<dbReference type="InterPro" id="IPR049900">
    <property type="entry name" value="PKS_mFAS_DH"/>
</dbReference>
<dbReference type="SUPFAM" id="SSF52151">
    <property type="entry name" value="FabD/lysophospholipase-like"/>
    <property type="match status" value="1"/>
</dbReference>
<dbReference type="InterPro" id="IPR049551">
    <property type="entry name" value="PKS_DH_C"/>
</dbReference>
<dbReference type="Pfam" id="PF00550">
    <property type="entry name" value="PP-binding"/>
    <property type="match status" value="1"/>
</dbReference>
<keyword evidence="4" id="KW-0808">Transferase</keyword>
<dbReference type="SUPFAM" id="SSF53335">
    <property type="entry name" value="S-adenosyl-L-methionine-dependent methyltransferases"/>
    <property type="match status" value="1"/>
</dbReference>
<dbReference type="InterPro" id="IPR029063">
    <property type="entry name" value="SAM-dependent_MTases_sf"/>
</dbReference>
<dbReference type="InterPro" id="IPR014031">
    <property type="entry name" value="Ketoacyl_synth_C"/>
</dbReference>
<evidence type="ECO:0000256" key="8">
    <source>
        <dbReference type="ARBA" id="ARBA00023315"/>
    </source>
</evidence>
<dbReference type="InterPro" id="IPR049552">
    <property type="entry name" value="PKS_DH_N"/>
</dbReference>
<evidence type="ECO:0000256" key="4">
    <source>
        <dbReference type="ARBA" id="ARBA00022679"/>
    </source>
</evidence>
<dbReference type="PROSITE" id="PS52004">
    <property type="entry name" value="KS3_2"/>
    <property type="match status" value="1"/>
</dbReference>
<dbReference type="GO" id="GO:0016491">
    <property type="term" value="F:oxidoreductase activity"/>
    <property type="evidence" value="ECO:0007669"/>
    <property type="project" value="UniProtKB-KW"/>
</dbReference>
<dbReference type="InterPro" id="IPR042104">
    <property type="entry name" value="PKS_dehydratase_sf"/>
</dbReference>
<dbReference type="SMART" id="SM00823">
    <property type="entry name" value="PKS_PP"/>
    <property type="match status" value="1"/>
</dbReference>
<feature type="domain" description="PKS/mFAS DH" evidence="12">
    <location>
        <begin position="935"/>
        <end position="1216"/>
    </location>
</feature>
<dbReference type="InterPro" id="IPR018201">
    <property type="entry name" value="Ketoacyl_synth_AS"/>
</dbReference>
<dbReference type="OrthoDB" id="329835at2759"/>
<evidence type="ECO:0000259" key="12">
    <source>
        <dbReference type="PROSITE" id="PS52019"/>
    </source>
</evidence>
<evidence type="ECO:0000259" key="11">
    <source>
        <dbReference type="PROSITE" id="PS52004"/>
    </source>
</evidence>
<dbReference type="Pfam" id="PF14765">
    <property type="entry name" value="PS-DH"/>
    <property type="match status" value="1"/>
</dbReference>
<dbReference type="GO" id="GO:0006633">
    <property type="term" value="P:fatty acid biosynthetic process"/>
    <property type="evidence" value="ECO:0007669"/>
    <property type="project" value="InterPro"/>
</dbReference>
<dbReference type="PROSITE" id="PS00606">
    <property type="entry name" value="KS3_1"/>
    <property type="match status" value="1"/>
</dbReference>
<dbReference type="InterPro" id="IPR009081">
    <property type="entry name" value="PP-bd_ACP"/>
</dbReference>
<dbReference type="InterPro" id="IPR013217">
    <property type="entry name" value="Methyltransf_12"/>
</dbReference>
<dbReference type="Gene3D" id="3.90.180.10">
    <property type="entry name" value="Medium-chain alcohol dehydrogenases, catalytic domain"/>
    <property type="match status" value="1"/>
</dbReference>
<dbReference type="FunFam" id="3.40.50.720:FF:000209">
    <property type="entry name" value="Polyketide synthase Pks12"/>
    <property type="match status" value="1"/>
</dbReference>
<dbReference type="Gene3D" id="1.10.1200.10">
    <property type="entry name" value="ACP-like"/>
    <property type="match status" value="1"/>
</dbReference>
<dbReference type="Pfam" id="PF08659">
    <property type="entry name" value="KR"/>
    <property type="match status" value="1"/>
</dbReference>
<gene>
    <name evidence="13" type="ORF">M441DRAFT_456732</name>
</gene>
<dbReference type="STRING" id="1042311.A0A2T3ZCM4"/>
<keyword evidence="3" id="KW-0489">Methyltransferase</keyword>
<dbReference type="Pfam" id="PF08240">
    <property type="entry name" value="ADH_N"/>
    <property type="match status" value="1"/>
</dbReference>
<feature type="region of interest" description="N-terminal hotdog fold" evidence="9">
    <location>
        <begin position="935"/>
        <end position="1061"/>
    </location>
</feature>
<sequence>MGSISQDIGLNEQASYDFNATINNSHVTEPAEPIAVVGMAMRLPGQVRSDEEFWKLLVEKRSALCDVPDDRFNVAAFSDPTGSKSGTFKPSKAYFLQDVDIKQFDTSVFPLSRTELERLDPNQRQLLEVAYECMENFGATSWRGSKIGCYVGVFGEDWEDLNAKETQHRGGYRVTGYSDFVVGNRISYEFDLRGPSMTIKTACSSSLVGLDMACQAIRKGDCDGALICGVSLIFSPTMYIALSDQGVLSPGGICKTFDSAADGYGRGEAVNAVYIKKLSQALKDGDEIRAVIRGTSVNTDGRTNGMLTPSPVVQEALIRQAYRQAGIEDLSATAFFECHGTGTPVGDPIETTAVANCFGEKGIHITSVKPNVGHSEGAAGITSLIKAILAIEHRQVPPNIHFNNPNPNIPFKEAKLKVPVDVETWPQGRAERVSVNSFGIGGVNAHVIVESLEEYGKSNTRYRNAKRIEGVAPEVDVQTGDVQQLLLLSSNSEASLKQTIEAHKSFAETTSSSLKDVAYTLANRREHKSHRAFAIAGKFNDQTSFEVFGPESTEAAPQVAWIFTGQGAQWPEMGAELIDSNPIFRKTIRSLDAFLAGLPTPPCWTIEDELRKVAGDSRVLKAEFGHPLSIAVQIGLVDILRAYGVKPDWVLGHSSGEMAAAYASGAISATAAMAAATFRGTTSTDEQPGGKPRGAMAAIGLGAREVEPYMEPGVVVACENSQCSVTLSGDTDQVAKIVENVKANCPNVLARFLKVEKAFHSPHMKEYGPSYEQHLKPFIQSLDPTTPFYSSVTGKRLTGAGSLDAHYWRSNMERPVLFNTALRSALHDHSEGRFVLIEIGPHPALKGPLGQILRDINRNEITQIATLQRNKVCSNSILETVGKLFQQNVSLNFSTVFPAGKIVRNLPRYSWKRDVSYWAEPRVAKEYRFREFAPHDLLGTRVAEVSNENCWRNKLSLEDAPWLQGHEIDGEIVFPGAGYICMIGEAIRQISGETAFSLKNVSITAGLILEHGKLPEVVTRLTPHNVESDETSRYSFQITSYNGARWIKHCSGEVWGGVDKSVVLETEKNQTLPRAVDASEWYGVLNRIGFNYQGAFRGMRDISSATINNVAVASVPTDKNDLTKYSIHPGIIDQCFQLFTVAAYRGLGRNCINVAVPTFIEEMVVRPASKDLDVQASIHTLERGSFVGDLVAQADGQLLLSLKGFKASAMTSAASDDESLPLITQFEWRPHADFIKMKDYMQPRTFIPNEWPMLEELMLLSILDHQENIKLTDDAAPHLVKFFKWQQDYIATYHAGKNPFIAKDMRLEDLSREQKIARIDALTKDLLPSHYDGFAIGIHRLFKEAEKLFSGETHALHVLMPDDVLTRLYANGDELLYGDAIRALGHTNPRLRVLEVGAGTGGTTSKVLDALTTSTGQRLYSSYTYTDISAGFFSAAKERFAAFEGIEYKTFDITKDPAEQQLQKGSYDLVIGYNVVHATPNLQISLGHLRELLRPSGRIFLQELCPGFSNTCLYPDAKYINYIMGYLSGWWLGDEDDRVDEPYISPARWEKELIAAGFKNPEHVLDGIAPYHQSAGIMASVDIKSKPLAKVSVLAHDVNGPYVQDVKSALELQGLGVDVFTFGQELPAQDIISLLDLQADTVHEFTEESFKTMISHLQTLNAKMVWVLGSAQVKCRDPKAAMSIGLARTARNELSAKLFTLEVEPAAATQDVTRAISDILVRIQHPELDPEDMDPDWEFALVDGKVLVPRLHWQTMSDAFDSTVVSANVSSSKFLTVKTPGLLHTIGWSEETKKPLAEGEVRVKTKAVGLNFRDVLIALGVLDNSTREVGLEGCGIVSEVGPGVSKVAVGDRVIYMSSGCFTTEITLSQVLCVKIDDALTFEQGAGLPCVYATAAMALDDKANLKKGQSILIHSACGGVGLAAIQIAQMLGAEVYCTVSSEEKINYLTNNFNIPRSKIFNSRDSSFLHNIMRATNGRGVDVVLNSLSGDLLHASWKCVAEFGTMIEIGKRDFRRRAKLAMEAFEQNRTFVGLDLWQVSQQRPEQAAELLERCVGWIRDGKINAGAIARAFSADQVQDAFRFMQGGRHIGKIIVTMPDDTTSLQGIKTRPLPNLRSDRSYILVGGLGGLGRSLATWMAENGAGELIFLSRSAQPGPKLDGYVAELSSQGCSVQLVAGSVSDMADVQRTVQSATKPIAGVINLSMVLRDITLQDMSFKDWMTAVAPKVQGTWNLHHAISSSLDFFVLCSSYSGIVGQWGQANYAAANTFLDAFVQYRHGKGLAASVIDIGVMGEVGFVSKNREVLDMFQKSGMRILKEKDLLDAFNLAIQRSKAPEAQGANGTYNISSQILLGLVTTIPVASPNSRVVWKKDIRMSIYHNISGADDSSSKTETEQDSVSTLLSAAANSPSILEEEETTVTIAQAIASSLANFLIRDVDSIKLDLSPEKNGVDSLVAMELRNWIRQKFNVESSVMIIVQSPSLNGLAEHIRLGLVERFTQA</sequence>
<dbReference type="SMART" id="SM00826">
    <property type="entry name" value="PKS_DH"/>
    <property type="match status" value="1"/>
</dbReference>
<protein>
    <submittedName>
        <fullName evidence="13">Uncharacterized protein</fullName>
    </submittedName>
</protein>
<evidence type="ECO:0000259" key="10">
    <source>
        <dbReference type="PROSITE" id="PS50075"/>
    </source>
</evidence>
<dbReference type="Gene3D" id="3.30.70.3290">
    <property type="match status" value="1"/>
</dbReference>
<feature type="active site" description="Proton donor; for dehydratase activity" evidence="9">
    <location>
        <position position="1133"/>
    </location>
</feature>
<dbReference type="GO" id="GO:0032259">
    <property type="term" value="P:methylation"/>
    <property type="evidence" value="ECO:0007669"/>
    <property type="project" value="UniProtKB-KW"/>
</dbReference>
<dbReference type="SMART" id="SM00827">
    <property type="entry name" value="PKS_AT"/>
    <property type="match status" value="1"/>
</dbReference>
<evidence type="ECO:0000256" key="6">
    <source>
        <dbReference type="ARBA" id="ARBA00023002"/>
    </source>
</evidence>
<dbReference type="CDD" id="cd02440">
    <property type="entry name" value="AdoMet_MTases"/>
    <property type="match status" value="1"/>
</dbReference>
<dbReference type="SMART" id="SM00825">
    <property type="entry name" value="PKS_KS"/>
    <property type="match status" value="1"/>
</dbReference>
<dbReference type="InterPro" id="IPR016036">
    <property type="entry name" value="Malonyl_transacylase_ACP-bd"/>
</dbReference>
<dbReference type="InterPro" id="IPR014030">
    <property type="entry name" value="Ketoacyl_synth_N"/>
</dbReference>
<evidence type="ECO:0000256" key="5">
    <source>
        <dbReference type="ARBA" id="ARBA00022857"/>
    </source>
</evidence>
<keyword evidence="6" id="KW-0560">Oxidoreductase</keyword>
<dbReference type="SMART" id="SM00822">
    <property type="entry name" value="PKS_KR"/>
    <property type="match status" value="1"/>
</dbReference>
<dbReference type="InterPro" id="IPR050091">
    <property type="entry name" value="PKS_NRPS_Biosynth_Enz"/>
</dbReference>
<reference evidence="13 14" key="1">
    <citation type="submission" date="2016-07" db="EMBL/GenBank/DDBJ databases">
        <title>Multiple horizontal gene transfer events from other fungi enriched the ability of initially mycotrophic Trichoderma (Ascomycota) to feed on dead plant biomass.</title>
        <authorList>
            <consortium name="DOE Joint Genome Institute"/>
            <person name="Aerts A."/>
            <person name="Atanasova L."/>
            <person name="Chenthamara K."/>
            <person name="Zhang J."/>
            <person name="Grujic M."/>
            <person name="Henrissat B."/>
            <person name="Kuo A."/>
            <person name="Salamov A."/>
            <person name="Lipzen A."/>
            <person name="Labutti K."/>
            <person name="Barry K."/>
            <person name="Miao Y."/>
            <person name="Rahimi M.J."/>
            <person name="Shen Q."/>
            <person name="Grigoriev I.V."/>
            <person name="Kubicek C.P."/>
            <person name="Druzhinina I.S."/>
        </authorList>
    </citation>
    <scope>NUCLEOTIDE SEQUENCE [LARGE SCALE GENOMIC DNA]</scope>
    <source>
        <strain evidence="13 14">CBS 433.97</strain>
    </source>
</reference>
<dbReference type="SUPFAM" id="SSF55048">
    <property type="entry name" value="Probable ACP-binding domain of malonyl-CoA ACP transacylase"/>
    <property type="match status" value="1"/>
</dbReference>
<dbReference type="GO" id="GO:0008168">
    <property type="term" value="F:methyltransferase activity"/>
    <property type="evidence" value="ECO:0007669"/>
    <property type="project" value="UniProtKB-KW"/>
</dbReference>
<dbReference type="Pfam" id="PF02801">
    <property type="entry name" value="Ketoacyl-synt_C"/>
    <property type="match status" value="1"/>
</dbReference>
<dbReference type="Gene3D" id="3.40.50.150">
    <property type="entry name" value="Vaccinia Virus protein VP39"/>
    <property type="match status" value="1"/>
</dbReference>
<name>A0A2T3ZCM4_TRIA4</name>
<dbReference type="Pfam" id="PF16197">
    <property type="entry name" value="KAsynt_C_assoc"/>
    <property type="match status" value="1"/>
</dbReference>
<dbReference type="GO" id="GO:1901336">
    <property type="term" value="P:lactone biosynthetic process"/>
    <property type="evidence" value="ECO:0007669"/>
    <property type="project" value="UniProtKB-ARBA"/>
</dbReference>